<dbReference type="AlphaFoldDB" id="A0A8J1UJQ5"/>
<dbReference type="Proteomes" id="UP000749559">
    <property type="component" value="Unassembled WGS sequence"/>
</dbReference>
<accession>A0A8J1UJQ5</accession>
<dbReference type="EMBL" id="CAIIXF020000009">
    <property type="protein sequence ID" value="CAH1794105.1"/>
    <property type="molecule type" value="Genomic_DNA"/>
</dbReference>
<protein>
    <submittedName>
        <fullName evidence="1">Uncharacterized protein</fullName>
    </submittedName>
</protein>
<proteinExistence type="predicted"/>
<gene>
    <name evidence="1" type="ORF">OFUS_LOCUS18868</name>
</gene>
<name>A0A8J1UJQ5_OWEFU</name>
<comment type="caution">
    <text evidence="1">The sequence shown here is derived from an EMBL/GenBank/DDBJ whole genome shotgun (WGS) entry which is preliminary data.</text>
</comment>
<evidence type="ECO:0000313" key="1">
    <source>
        <dbReference type="EMBL" id="CAH1794105.1"/>
    </source>
</evidence>
<keyword evidence="2" id="KW-1185">Reference proteome</keyword>
<reference evidence="1" key="1">
    <citation type="submission" date="2022-03" db="EMBL/GenBank/DDBJ databases">
        <authorList>
            <person name="Martin C."/>
        </authorList>
    </citation>
    <scope>NUCLEOTIDE SEQUENCE</scope>
</reference>
<organism evidence="1 2">
    <name type="scientific">Owenia fusiformis</name>
    <name type="common">Polychaete worm</name>
    <dbReference type="NCBI Taxonomy" id="6347"/>
    <lineage>
        <taxon>Eukaryota</taxon>
        <taxon>Metazoa</taxon>
        <taxon>Spiralia</taxon>
        <taxon>Lophotrochozoa</taxon>
        <taxon>Annelida</taxon>
        <taxon>Polychaeta</taxon>
        <taxon>Sedentaria</taxon>
        <taxon>Canalipalpata</taxon>
        <taxon>Sabellida</taxon>
        <taxon>Oweniida</taxon>
        <taxon>Oweniidae</taxon>
        <taxon>Owenia</taxon>
    </lineage>
</organism>
<evidence type="ECO:0000313" key="2">
    <source>
        <dbReference type="Proteomes" id="UP000749559"/>
    </source>
</evidence>
<sequence length="183" mass="19992">MAIKCTYWLILIVLSFCSEAGALQCYQCLDVSNFGNSRSTGHVDPYCESISKFHTATKTCQPGEVCGYVKGKLDVTRTENLLVTKTESPVTLHIRDCIAVAFDTSMGCYRNQYYTDVLNGSLSIRHSLQKMTFDGDVCLCKKNNCKGCGSQSVEIFGVCFPTWALGAIGVVVGLLIILCCCCC</sequence>